<evidence type="ECO:0000256" key="4">
    <source>
        <dbReference type="ARBA" id="ARBA00022989"/>
    </source>
</evidence>
<name>A0ABV4UD79_9RHOO</name>
<dbReference type="PANTHER" id="PTHR32196">
    <property type="entry name" value="ABC TRANSPORTER PERMEASE PROTEIN YPHD-RELATED-RELATED"/>
    <property type="match status" value="1"/>
</dbReference>
<gene>
    <name evidence="7" type="ORF">ABCS64_04575</name>
</gene>
<keyword evidence="2" id="KW-1003">Cell membrane</keyword>
<dbReference type="CDD" id="cd06579">
    <property type="entry name" value="TM_PBP1_transp_AraH_like"/>
    <property type="match status" value="1"/>
</dbReference>
<dbReference type="PANTHER" id="PTHR32196:SF72">
    <property type="entry name" value="RIBOSE IMPORT PERMEASE PROTEIN RBSC"/>
    <property type="match status" value="1"/>
</dbReference>
<keyword evidence="4 6" id="KW-1133">Transmembrane helix</keyword>
<feature type="transmembrane region" description="Helical" evidence="6">
    <location>
        <begin position="239"/>
        <end position="257"/>
    </location>
</feature>
<comment type="caution">
    <text evidence="7">The sequence shown here is derived from an EMBL/GenBank/DDBJ whole genome shotgun (WGS) entry which is preliminary data.</text>
</comment>
<comment type="subcellular location">
    <subcellularLocation>
        <location evidence="1">Cell membrane</location>
        <topology evidence="1">Multi-pass membrane protein</topology>
    </subcellularLocation>
</comment>
<evidence type="ECO:0000256" key="2">
    <source>
        <dbReference type="ARBA" id="ARBA00022475"/>
    </source>
</evidence>
<dbReference type="Pfam" id="PF02653">
    <property type="entry name" value="BPD_transp_2"/>
    <property type="match status" value="1"/>
</dbReference>
<sequence length="310" mass="31151">MMSRYPWLGAWVAAVAAFALTLIGGQATSGSGLLGAALSFSALTVLAALGQMLVISAGPGNADLSIPSSIALSSAVAMLVMDGQNSLIFPGLLAACLAGAAVGLANACLIHILRIPPIIATLAASLIVMSCAISIGRGLKIKPPPLFAEMTTMRISGIPLLAILAVSVSIAVWFAVERTAYGRALCAIGQNPRAAELAGIHVKRTHLLTYVLCAAMAGLTGALIAGFAGGNSLNQGEEYLMGTIAVVVIGGTSVIGGRPCVPGIWGAALFMFLVVAMLNAAGAGSGVRLVLTGLIIITVIALSSTRPGDH</sequence>
<evidence type="ECO:0000313" key="8">
    <source>
        <dbReference type="Proteomes" id="UP001574673"/>
    </source>
</evidence>
<evidence type="ECO:0000256" key="6">
    <source>
        <dbReference type="SAM" id="Phobius"/>
    </source>
</evidence>
<feature type="transmembrane region" description="Helical" evidence="6">
    <location>
        <begin position="117"/>
        <end position="135"/>
    </location>
</feature>
<evidence type="ECO:0000256" key="1">
    <source>
        <dbReference type="ARBA" id="ARBA00004651"/>
    </source>
</evidence>
<accession>A0ABV4UD79</accession>
<feature type="transmembrane region" description="Helical" evidence="6">
    <location>
        <begin position="87"/>
        <end position="110"/>
    </location>
</feature>
<feature type="transmembrane region" description="Helical" evidence="6">
    <location>
        <begin position="207"/>
        <end position="227"/>
    </location>
</feature>
<dbReference type="EMBL" id="JBEUWX010000002">
    <property type="protein sequence ID" value="MFA9949609.1"/>
    <property type="molecule type" value="Genomic_DNA"/>
</dbReference>
<keyword evidence="8" id="KW-1185">Reference proteome</keyword>
<dbReference type="RefSeq" id="WP_418890724.1">
    <property type="nucleotide sequence ID" value="NZ_JBEUWX010000002.1"/>
</dbReference>
<dbReference type="Proteomes" id="UP001574673">
    <property type="component" value="Unassembled WGS sequence"/>
</dbReference>
<feature type="transmembrane region" description="Helical" evidence="6">
    <location>
        <begin position="287"/>
        <end position="305"/>
    </location>
</feature>
<keyword evidence="3 6" id="KW-0812">Transmembrane</keyword>
<feature type="transmembrane region" description="Helical" evidence="6">
    <location>
        <begin position="264"/>
        <end position="281"/>
    </location>
</feature>
<reference evidence="8" key="1">
    <citation type="submission" date="2024-06" db="EMBL/GenBank/DDBJ databases">
        <title>Radixoralia hellwigii gen. nov., sp nov., isolated from a root canal in the human oral cavity.</title>
        <authorList>
            <person name="Bartsch S."/>
            <person name="Wittmer A."/>
            <person name="Schulz A.-K."/>
            <person name="Neumann-Schaal M."/>
            <person name="Wolf J."/>
            <person name="Gronow S."/>
            <person name="Tennert C."/>
            <person name="Haecker G."/>
            <person name="Cieplik F."/>
            <person name="Al-Ahmad A."/>
        </authorList>
    </citation>
    <scope>NUCLEOTIDE SEQUENCE [LARGE SCALE GENOMIC DNA]</scope>
    <source>
        <strain evidence="8">Wk13</strain>
    </source>
</reference>
<evidence type="ECO:0000256" key="5">
    <source>
        <dbReference type="ARBA" id="ARBA00023136"/>
    </source>
</evidence>
<organism evidence="7 8">
    <name type="scientific">Dentiradicibacter hellwigii</name>
    <dbReference type="NCBI Taxonomy" id="3149053"/>
    <lineage>
        <taxon>Bacteria</taxon>
        <taxon>Pseudomonadati</taxon>
        <taxon>Pseudomonadota</taxon>
        <taxon>Betaproteobacteria</taxon>
        <taxon>Rhodocyclales</taxon>
        <taxon>Rhodocyclaceae</taxon>
        <taxon>Dentiradicibacter</taxon>
    </lineage>
</organism>
<evidence type="ECO:0000256" key="3">
    <source>
        <dbReference type="ARBA" id="ARBA00022692"/>
    </source>
</evidence>
<feature type="transmembrane region" description="Helical" evidence="6">
    <location>
        <begin position="37"/>
        <end position="57"/>
    </location>
</feature>
<dbReference type="InterPro" id="IPR001851">
    <property type="entry name" value="ABC_transp_permease"/>
</dbReference>
<protein>
    <submittedName>
        <fullName evidence="7">ABC transporter permease</fullName>
    </submittedName>
</protein>
<proteinExistence type="predicted"/>
<evidence type="ECO:0000313" key="7">
    <source>
        <dbReference type="EMBL" id="MFA9949609.1"/>
    </source>
</evidence>
<keyword evidence="5 6" id="KW-0472">Membrane</keyword>
<feature type="transmembrane region" description="Helical" evidence="6">
    <location>
        <begin position="155"/>
        <end position="176"/>
    </location>
</feature>